<feature type="non-terminal residue" evidence="2">
    <location>
        <position position="1"/>
    </location>
</feature>
<dbReference type="AlphaFoldDB" id="A0ABD6BJB7"/>
<sequence>AITHMAASHKTAGPDRSYPTLRGHPALLEHGDSLEIDDCIRSATPDHGIELVVPPDYESLLVTAPLAYYLQATVRTIDDCRRTAASSDPGRPRLRLVDRGTDVILSPMPELERDVGRLLRKTFFLDCLVRNAGPYGTTLAECSLLEHLELDADTLYDASPQDRLAAYLDVSFAAIKHRLPEWHLSTYVTPEYDSVETLPFLLDRLSMIYTPRSSELEGRELVERSLEDFYRGDFGGDWTDQLDAPATVRAATGQVASVDIVKPDLRSGRAHGWLADGVPIDVFKAAPEAYDNRLDYLERASDGISICVVLNDPEMAGEHDRVAEIYRQRSEELTIDLAVEESLETAALARVFEDDHDFVHYIGHCETGGLCCPDGTLAASSLDRCAVQTFFLNACGSFYEGRQLIEKGSVAGAVTFTKVLNDHAIKVGSTFAKLLVHGFSIERAMDLARRRIMMGKDYAVVGDGTHSLTQGDQPPTTATLEQHEVDDSEKRYLLCLDCYSTRAAGAYYFPHTETNEYAYLCGNDSTFTLTRSELVTMLKETDAAVIYDGDVYWSDALWPRFDR</sequence>
<keyword evidence="3" id="KW-1185">Reference proteome</keyword>
<evidence type="ECO:0008006" key="4">
    <source>
        <dbReference type="Google" id="ProtNLM"/>
    </source>
</evidence>
<dbReference type="EMBL" id="JBHUDI010000009">
    <property type="protein sequence ID" value="MFD1564662.1"/>
    <property type="molecule type" value="Genomic_DNA"/>
</dbReference>
<gene>
    <name evidence="2" type="ORF">ACFR99_14060</name>
</gene>
<evidence type="ECO:0000313" key="3">
    <source>
        <dbReference type="Proteomes" id="UP001597076"/>
    </source>
</evidence>
<protein>
    <recommendedName>
        <fullName evidence="4">CHAT domain-containing protein</fullName>
    </recommendedName>
</protein>
<proteinExistence type="predicted"/>
<name>A0ABD6BJB7_9EURY</name>
<dbReference type="Proteomes" id="UP001597076">
    <property type="component" value="Unassembled WGS sequence"/>
</dbReference>
<feature type="region of interest" description="Disordered" evidence="1">
    <location>
        <begin position="1"/>
        <end position="23"/>
    </location>
</feature>
<evidence type="ECO:0000313" key="2">
    <source>
        <dbReference type="EMBL" id="MFD1564662.1"/>
    </source>
</evidence>
<comment type="caution">
    <text evidence="2">The sequence shown here is derived from an EMBL/GenBank/DDBJ whole genome shotgun (WGS) entry which is preliminary data.</text>
</comment>
<organism evidence="2 3">
    <name type="scientific">Haloarchaeobius amylolyticus</name>
    <dbReference type="NCBI Taxonomy" id="1198296"/>
    <lineage>
        <taxon>Archaea</taxon>
        <taxon>Methanobacteriati</taxon>
        <taxon>Methanobacteriota</taxon>
        <taxon>Stenosarchaea group</taxon>
        <taxon>Halobacteria</taxon>
        <taxon>Halobacteriales</taxon>
        <taxon>Halorubellaceae</taxon>
        <taxon>Haloarchaeobius</taxon>
    </lineage>
</organism>
<reference evidence="2 3" key="1">
    <citation type="journal article" date="2019" name="Int. J. Syst. Evol. Microbiol.">
        <title>The Global Catalogue of Microorganisms (GCM) 10K type strain sequencing project: providing services to taxonomists for standard genome sequencing and annotation.</title>
        <authorList>
            <consortium name="The Broad Institute Genomics Platform"/>
            <consortium name="The Broad Institute Genome Sequencing Center for Infectious Disease"/>
            <person name="Wu L."/>
            <person name="Ma J."/>
        </authorList>
    </citation>
    <scope>NUCLEOTIDE SEQUENCE [LARGE SCALE GENOMIC DNA]</scope>
    <source>
        <strain evidence="2 3">CGMCC 1.12230</strain>
    </source>
</reference>
<evidence type="ECO:0000256" key="1">
    <source>
        <dbReference type="SAM" id="MobiDB-lite"/>
    </source>
</evidence>
<accession>A0ABD6BJB7</accession>
<dbReference type="RefSeq" id="WP_390288400.1">
    <property type="nucleotide sequence ID" value="NZ_JBHUDI010000009.1"/>
</dbReference>